<keyword evidence="2 7" id="KW-0813">Transport</keyword>
<gene>
    <name evidence="9" type="ORF">RZO55_02245</name>
</gene>
<keyword evidence="5 7" id="KW-1133">Transmembrane helix</keyword>
<feature type="domain" description="ABC transmembrane type-1" evidence="8">
    <location>
        <begin position="21"/>
        <end position="210"/>
    </location>
</feature>
<evidence type="ECO:0000259" key="8">
    <source>
        <dbReference type="PROSITE" id="PS50928"/>
    </source>
</evidence>
<proteinExistence type="inferred from homology"/>
<feature type="transmembrane region" description="Helical" evidence="7">
    <location>
        <begin position="57"/>
        <end position="81"/>
    </location>
</feature>
<evidence type="ECO:0000256" key="7">
    <source>
        <dbReference type="RuleBase" id="RU363032"/>
    </source>
</evidence>
<dbReference type="InterPro" id="IPR043429">
    <property type="entry name" value="ArtM/GltK/GlnP/TcyL/YhdX-like"/>
</dbReference>
<name>A0ABU4GFK1_9CLOT</name>
<dbReference type="InterPro" id="IPR000515">
    <property type="entry name" value="MetI-like"/>
</dbReference>
<dbReference type="Gene3D" id="1.10.3720.10">
    <property type="entry name" value="MetI-like"/>
    <property type="match status" value="1"/>
</dbReference>
<dbReference type="RefSeq" id="WP_318062683.1">
    <property type="nucleotide sequence ID" value="NZ_JAWONS010000037.1"/>
</dbReference>
<dbReference type="PROSITE" id="PS50928">
    <property type="entry name" value="ABC_TM1"/>
    <property type="match status" value="1"/>
</dbReference>
<organism evidence="9 10">
    <name type="scientific">Clostridium boliviensis</name>
    <dbReference type="NCBI Taxonomy" id="318465"/>
    <lineage>
        <taxon>Bacteria</taxon>
        <taxon>Bacillati</taxon>
        <taxon>Bacillota</taxon>
        <taxon>Clostridia</taxon>
        <taxon>Eubacteriales</taxon>
        <taxon>Clostridiaceae</taxon>
        <taxon>Clostridium</taxon>
    </lineage>
</organism>
<protein>
    <submittedName>
        <fullName evidence="9">Amino acid ABC transporter permease</fullName>
    </submittedName>
</protein>
<keyword evidence="4 7" id="KW-0812">Transmembrane</keyword>
<feature type="transmembrane region" description="Helical" evidence="7">
    <location>
        <begin position="25"/>
        <end position="45"/>
    </location>
</feature>
<comment type="similarity">
    <text evidence="7">Belongs to the binding-protein-dependent transport system permease family.</text>
</comment>
<evidence type="ECO:0000256" key="4">
    <source>
        <dbReference type="ARBA" id="ARBA00022692"/>
    </source>
</evidence>
<dbReference type="InterPro" id="IPR035906">
    <property type="entry name" value="MetI-like_sf"/>
</dbReference>
<dbReference type="EMBL" id="JAWONS010000037">
    <property type="protein sequence ID" value="MDW2796406.1"/>
    <property type="molecule type" value="Genomic_DNA"/>
</dbReference>
<keyword evidence="10" id="KW-1185">Reference proteome</keyword>
<sequence length="220" mass="24649">MLELIQQIFTPANILFMLRGLRMTVLIAVLATIISIFFGTILALIRTYSSGKWKWAGAVVAAYTEFFRCTPNLLWILWIYFTVKGNKVGVSVFAISLFTSAVMAEIFRGGLNSIPKGQFEGAQSQGFSFLQTLWYIVLPQTYKKVIPALLSQVITIIKDTSFLKMVDVAEFMRNCAVVLGSIYDVRGMMLLFGFEAICYFAICFTLSCVVRGYQKTIVTG</sequence>
<dbReference type="SUPFAM" id="SSF161098">
    <property type="entry name" value="MetI-like"/>
    <property type="match status" value="1"/>
</dbReference>
<evidence type="ECO:0000313" key="10">
    <source>
        <dbReference type="Proteomes" id="UP001276854"/>
    </source>
</evidence>
<reference evidence="9 10" key="1">
    <citation type="submission" date="2023-10" db="EMBL/GenBank/DDBJ databases">
        <title>A novel Glycoside Hydrolase 43-Like Enzyme from Clostrdium boliviensis is an Endo-xylanase, and a Candidate for Xylooligosaccharides Production from Different Xylan Substrates.</title>
        <authorList>
            <person name="Alvarez M.T."/>
            <person name="Rocabado-Villegas L.R."/>
            <person name="Salas-Veizaga D.M."/>
            <person name="Linares-Pasten J.A."/>
            <person name="Gudmundsdottir E.E."/>
            <person name="Hreggvidsson G.O."/>
            <person name="Adlercreutz P."/>
            <person name="Nordberg Karlsson E."/>
        </authorList>
    </citation>
    <scope>NUCLEOTIDE SEQUENCE [LARGE SCALE GENOMIC DNA]</scope>
    <source>
        <strain evidence="9 10">E-1</strain>
    </source>
</reference>
<dbReference type="Pfam" id="PF00528">
    <property type="entry name" value="BPD_transp_1"/>
    <property type="match status" value="1"/>
</dbReference>
<accession>A0ABU4GFK1</accession>
<dbReference type="NCBIfam" id="TIGR01726">
    <property type="entry name" value="HEQRo_perm_3TM"/>
    <property type="match status" value="1"/>
</dbReference>
<keyword evidence="6 7" id="KW-0472">Membrane</keyword>
<comment type="caution">
    <text evidence="9">The sequence shown here is derived from an EMBL/GenBank/DDBJ whole genome shotgun (WGS) entry which is preliminary data.</text>
</comment>
<keyword evidence="3" id="KW-1003">Cell membrane</keyword>
<evidence type="ECO:0000256" key="1">
    <source>
        <dbReference type="ARBA" id="ARBA00004651"/>
    </source>
</evidence>
<dbReference type="Proteomes" id="UP001276854">
    <property type="component" value="Unassembled WGS sequence"/>
</dbReference>
<evidence type="ECO:0000256" key="6">
    <source>
        <dbReference type="ARBA" id="ARBA00023136"/>
    </source>
</evidence>
<evidence type="ECO:0000256" key="3">
    <source>
        <dbReference type="ARBA" id="ARBA00022475"/>
    </source>
</evidence>
<evidence type="ECO:0000256" key="5">
    <source>
        <dbReference type="ARBA" id="ARBA00022989"/>
    </source>
</evidence>
<dbReference type="PANTHER" id="PTHR30614">
    <property type="entry name" value="MEMBRANE COMPONENT OF AMINO ACID ABC TRANSPORTER"/>
    <property type="match status" value="1"/>
</dbReference>
<evidence type="ECO:0000256" key="2">
    <source>
        <dbReference type="ARBA" id="ARBA00022448"/>
    </source>
</evidence>
<evidence type="ECO:0000313" key="9">
    <source>
        <dbReference type="EMBL" id="MDW2796406.1"/>
    </source>
</evidence>
<comment type="subcellular location">
    <subcellularLocation>
        <location evidence="1 7">Cell membrane</location>
        <topology evidence="1 7">Multi-pass membrane protein</topology>
    </subcellularLocation>
</comment>
<dbReference type="InterPro" id="IPR010065">
    <property type="entry name" value="AA_ABC_transptr_permease_3TM"/>
</dbReference>
<dbReference type="CDD" id="cd06261">
    <property type="entry name" value="TM_PBP2"/>
    <property type="match status" value="1"/>
</dbReference>
<feature type="transmembrane region" description="Helical" evidence="7">
    <location>
        <begin position="87"/>
        <end position="107"/>
    </location>
</feature>
<feature type="transmembrane region" description="Helical" evidence="7">
    <location>
        <begin position="189"/>
        <end position="213"/>
    </location>
</feature>
<dbReference type="PANTHER" id="PTHR30614:SF41">
    <property type="entry name" value="INNER MEMBRANE AMINO-ACID ABC TRANSPORTER PERMEASE PROTEIN YHDY"/>
    <property type="match status" value="1"/>
</dbReference>